<dbReference type="EMBL" id="JAAIFS010000007">
    <property type="protein sequence ID" value="NEV90594.1"/>
    <property type="molecule type" value="Genomic_DNA"/>
</dbReference>
<accession>A0A6B3QX02</accession>
<comment type="caution">
    <text evidence="2">The sequence shown here is derived from an EMBL/GenBank/DDBJ whole genome shotgun (WGS) entry which is preliminary data.</text>
</comment>
<feature type="domain" description="Glyoxalase-like" evidence="1">
    <location>
        <begin position="9"/>
        <end position="118"/>
    </location>
</feature>
<organism evidence="2">
    <name type="scientific">Streptomyces tendae</name>
    <dbReference type="NCBI Taxonomy" id="1932"/>
    <lineage>
        <taxon>Bacteria</taxon>
        <taxon>Bacillati</taxon>
        <taxon>Actinomycetota</taxon>
        <taxon>Actinomycetes</taxon>
        <taxon>Kitasatosporales</taxon>
        <taxon>Streptomycetaceae</taxon>
        <taxon>Streptomyces</taxon>
    </lineage>
</organism>
<dbReference type="InterPro" id="IPR029068">
    <property type="entry name" value="Glyas_Bleomycin-R_OHBP_Dase"/>
</dbReference>
<protein>
    <submittedName>
        <fullName evidence="2">VOC family protein</fullName>
    </submittedName>
</protein>
<dbReference type="CDD" id="cd06587">
    <property type="entry name" value="VOC"/>
    <property type="match status" value="1"/>
</dbReference>
<dbReference type="RefSeq" id="WP_164460183.1">
    <property type="nucleotide sequence ID" value="NZ_JAAIFS010000007.1"/>
</dbReference>
<dbReference type="AlphaFoldDB" id="A0A6B3QX02"/>
<name>A0A6B3QX02_STRTE</name>
<dbReference type="InterPro" id="IPR041581">
    <property type="entry name" value="Glyoxalase_6"/>
</dbReference>
<gene>
    <name evidence="2" type="ORF">GUR47_28610</name>
</gene>
<reference evidence="2" key="1">
    <citation type="journal article" date="2020" name="Microorganisms">
        <title>Isolation, Genomic and Metabolomic Characterization of Streptomyces tendae VITAKN with Quorum Sensing Inhibitory Activity from Southern India.</title>
        <authorList>
            <person name="Ishaque N.M."/>
            <person name="Burgsdorf I."/>
            <person name="Limlingan Malit J.J."/>
            <person name="Saha S."/>
            <person name="Teta R."/>
            <person name="Ewe D."/>
            <person name="Kannabiran K."/>
            <person name="Hrouzek P."/>
            <person name="Steindler L."/>
            <person name="Costantino V."/>
            <person name="Saurav K."/>
        </authorList>
    </citation>
    <scope>NUCLEOTIDE SEQUENCE</scope>
    <source>
        <strain evidence="2">VITAKN</strain>
    </source>
</reference>
<evidence type="ECO:0000313" key="2">
    <source>
        <dbReference type="EMBL" id="NEV90594.1"/>
    </source>
</evidence>
<dbReference type="PANTHER" id="PTHR35908:SF1">
    <property type="entry name" value="CONSERVED PROTEIN"/>
    <property type="match status" value="1"/>
</dbReference>
<dbReference type="SUPFAM" id="SSF54593">
    <property type="entry name" value="Glyoxalase/Bleomycin resistance protein/Dihydroxybiphenyl dioxygenase"/>
    <property type="match status" value="1"/>
</dbReference>
<proteinExistence type="predicted"/>
<dbReference type="PANTHER" id="PTHR35908">
    <property type="entry name" value="HYPOTHETICAL FUSION PROTEIN"/>
    <property type="match status" value="1"/>
</dbReference>
<dbReference type="Gene3D" id="3.10.180.10">
    <property type="entry name" value="2,3-Dihydroxybiphenyl 1,2-Dioxygenase, domain 1"/>
    <property type="match status" value="1"/>
</dbReference>
<sequence>MLRLGIPVIGVTDIPRAVAFWTAALPLVAVAEWSSETWRTLEYADGSGHALGLMRSDSPPEPRPRLHLDLYTDSAEEQRAQVRRLIGLGARTVDWDLYPPEPDFVVLADPDDNVFCVVDLSHAPSGDDRPALRDGARPAT</sequence>
<evidence type="ECO:0000259" key="1">
    <source>
        <dbReference type="Pfam" id="PF18029"/>
    </source>
</evidence>
<dbReference type="Pfam" id="PF18029">
    <property type="entry name" value="Glyoxalase_6"/>
    <property type="match status" value="1"/>
</dbReference>